<reference evidence="1 2" key="1">
    <citation type="submission" date="2020-07" db="EMBL/GenBank/DDBJ databases">
        <title>Diversity of carbapenemase encoding genes among Pseudomonas putida group clinical isolates in a tertiary Brazilian hospital.</title>
        <authorList>
            <person name="Alberto-Lei F."/>
            <person name="Nodari C.S."/>
            <person name="Streling A.P."/>
            <person name="Paulino J.T."/>
            <person name="Bessa-Neto F.O."/>
            <person name="Cayo R."/>
            <person name="Gales A.C."/>
        </authorList>
    </citation>
    <scope>NUCLEOTIDE SEQUENCE [LARGE SCALE GENOMIC DNA]</scope>
    <source>
        <strain evidence="1 2">14535</strain>
    </source>
</reference>
<dbReference type="AlphaFoldDB" id="A0A7W2PTI1"/>
<accession>A0A7W2PTI1</accession>
<comment type="caution">
    <text evidence="1">The sequence shown here is derived from an EMBL/GenBank/DDBJ whole genome shotgun (WGS) entry which is preliminary data.</text>
</comment>
<proteinExistence type="predicted"/>
<name>A0A7W2PTI1_9PSED</name>
<evidence type="ECO:0000313" key="2">
    <source>
        <dbReference type="Proteomes" id="UP000556620"/>
    </source>
</evidence>
<evidence type="ECO:0000313" key="1">
    <source>
        <dbReference type="EMBL" id="MBA6060186.1"/>
    </source>
</evidence>
<organism evidence="1 2">
    <name type="scientific">Pseudomonas juntendi</name>
    <dbReference type="NCBI Taxonomy" id="2666183"/>
    <lineage>
        <taxon>Bacteria</taxon>
        <taxon>Pseudomonadati</taxon>
        <taxon>Pseudomonadota</taxon>
        <taxon>Gammaproteobacteria</taxon>
        <taxon>Pseudomonadales</taxon>
        <taxon>Pseudomonadaceae</taxon>
        <taxon>Pseudomonas</taxon>
    </lineage>
</organism>
<sequence length="270" mass="31263">MIERVLDWRDRRKWLMAVPRYASQVLTSDVRKHIENQRPKCWSDDLSWLPNHEELLPAFSEELWSYYTHAKAFHGCRPETLATYFDHGLQGQDPERILQQFRALFSDLPPAVLERAIKRMSGRGADERGSIWLSTDDKQMLRDHGHYIISGSEYLLALAAHIVTGDPWGEDYRLRLRNVGIPTILEIDIPVALISSSERLAGARVILSHWGQRRARKLLGSSSSPGYRLRTDVPAECIKSHYHPTRIVDHHTTYGRYENRQLICELCEPL</sequence>
<dbReference type="EMBL" id="JACGCU010000020">
    <property type="protein sequence ID" value="MBA6060186.1"/>
    <property type="molecule type" value="Genomic_DNA"/>
</dbReference>
<dbReference type="RefSeq" id="WP_182367507.1">
    <property type="nucleotide sequence ID" value="NZ_JACGCU010000020.1"/>
</dbReference>
<protein>
    <submittedName>
        <fullName evidence="1">Uncharacterized protein</fullName>
    </submittedName>
</protein>
<gene>
    <name evidence="1" type="ORF">H4C44_13495</name>
</gene>
<dbReference type="Proteomes" id="UP000556620">
    <property type="component" value="Unassembled WGS sequence"/>
</dbReference>